<sequence>MKRPAPVTDSDSFMPICPSAEKLEHACLADDDGVDGRESSLMDGLDDDDGDCGGVTAALSLPGEKKRRMRVEQVRALERSFELENKLAPERKLRMAMELGLQPRQVAVWFQKLRARLSYDALRLNYDLLHRDNESFWLRRVTDSIIEELEAKLAGEETLSFSSVKEEPVVSKAETKATAREEVES</sequence>
<organism evidence="10 11">
    <name type="scientific">Musa balbisiana</name>
    <name type="common">Banana</name>
    <dbReference type="NCBI Taxonomy" id="52838"/>
    <lineage>
        <taxon>Eukaryota</taxon>
        <taxon>Viridiplantae</taxon>
        <taxon>Streptophyta</taxon>
        <taxon>Embryophyta</taxon>
        <taxon>Tracheophyta</taxon>
        <taxon>Spermatophyta</taxon>
        <taxon>Magnoliopsida</taxon>
        <taxon>Liliopsida</taxon>
        <taxon>Zingiberales</taxon>
        <taxon>Musaceae</taxon>
        <taxon>Musa</taxon>
    </lineage>
</organism>
<reference evidence="10 11" key="1">
    <citation type="journal article" date="2019" name="Nat. Plants">
        <title>Genome sequencing of Musa balbisiana reveals subgenome evolution and function divergence in polyploid bananas.</title>
        <authorList>
            <person name="Yao X."/>
        </authorList>
    </citation>
    <scope>NUCLEOTIDE SEQUENCE [LARGE SCALE GENOMIC DNA]</scope>
    <source>
        <strain evidence="11">cv. DH-PKW</strain>
        <tissue evidence="10">Leaves</tissue>
    </source>
</reference>
<evidence type="ECO:0000313" key="11">
    <source>
        <dbReference type="Proteomes" id="UP000317650"/>
    </source>
</evidence>
<dbReference type="Gene3D" id="1.10.10.60">
    <property type="entry name" value="Homeodomain-like"/>
    <property type="match status" value="1"/>
</dbReference>
<comment type="similarity">
    <text evidence="4 7">Belongs to the HD-ZIP homeobox family. Class I subfamily.</text>
</comment>
<evidence type="ECO:0000256" key="5">
    <source>
        <dbReference type="PROSITE-ProRule" id="PRU00108"/>
    </source>
</evidence>
<dbReference type="EMBL" id="PYDT01000003">
    <property type="protein sequence ID" value="THU66260.1"/>
    <property type="molecule type" value="Genomic_DNA"/>
</dbReference>
<feature type="compositionally biased region" description="Basic and acidic residues" evidence="8">
    <location>
        <begin position="164"/>
        <end position="185"/>
    </location>
</feature>
<dbReference type="Proteomes" id="UP000317650">
    <property type="component" value="Chromosome 5"/>
</dbReference>
<dbReference type="SMART" id="SM00389">
    <property type="entry name" value="HOX"/>
    <property type="match status" value="1"/>
</dbReference>
<dbReference type="InterPro" id="IPR045224">
    <property type="entry name" value="HDZip_class_I_plant"/>
</dbReference>
<dbReference type="InterPro" id="IPR009057">
    <property type="entry name" value="Homeodomain-like_sf"/>
</dbReference>
<evidence type="ECO:0000256" key="1">
    <source>
        <dbReference type="ARBA" id="ARBA00004123"/>
    </source>
</evidence>
<dbReference type="PROSITE" id="PS50071">
    <property type="entry name" value="HOMEOBOX_2"/>
    <property type="match status" value="1"/>
</dbReference>
<evidence type="ECO:0000256" key="8">
    <source>
        <dbReference type="SAM" id="MobiDB-lite"/>
    </source>
</evidence>
<feature type="domain" description="Homeobox" evidence="9">
    <location>
        <begin position="60"/>
        <end position="120"/>
    </location>
</feature>
<evidence type="ECO:0000313" key="10">
    <source>
        <dbReference type="EMBL" id="THU66260.1"/>
    </source>
</evidence>
<dbReference type="CDD" id="cd00086">
    <property type="entry name" value="homeodomain"/>
    <property type="match status" value="1"/>
</dbReference>
<dbReference type="GO" id="GO:0045893">
    <property type="term" value="P:positive regulation of DNA-templated transcription"/>
    <property type="evidence" value="ECO:0007669"/>
    <property type="project" value="TreeGrafter"/>
</dbReference>
<protein>
    <recommendedName>
        <fullName evidence="7">Homeobox-leucine zipper protein</fullName>
    </recommendedName>
    <alternativeName>
        <fullName evidence="7">HD-ZIP protein</fullName>
    </alternativeName>
    <alternativeName>
        <fullName evidence="7">Homeodomain transcription factor</fullName>
    </alternativeName>
</protein>
<comment type="function">
    <text evidence="7">Transcription factor.</text>
</comment>
<keyword evidence="11" id="KW-1185">Reference proteome</keyword>
<evidence type="ECO:0000256" key="6">
    <source>
        <dbReference type="RuleBase" id="RU000682"/>
    </source>
</evidence>
<dbReference type="InterPro" id="IPR001356">
    <property type="entry name" value="HD"/>
</dbReference>
<evidence type="ECO:0000256" key="4">
    <source>
        <dbReference type="ARBA" id="ARBA00025748"/>
    </source>
</evidence>
<dbReference type="GO" id="GO:0005634">
    <property type="term" value="C:nucleus"/>
    <property type="evidence" value="ECO:0007669"/>
    <property type="project" value="UniProtKB-SubCell"/>
</dbReference>
<dbReference type="PANTHER" id="PTHR24326:SF606">
    <property type="entry name" value="HOMEOBOX-LEUCINE ZIPPER PROTEIN ATHB-54"/>
    <property type="match status" value="1"/>
</dbReference>
<keyword evidence="5 6" id="KW-0539">Nucleus</keyword>
<dbReference type="AlphaFoldDB" id="A0A4S8JVL3"/>
<dbReference type="GO" id="GO:0043565">
    <property type="term" value="F:sequence-specific DNA binding"/>
    <property type="evidence" value="ECO:0007669"/>
    <property type="project" value="TreeGrafter"/>
</dbReference>
<evidence type="ECO:0000256" key="3">
    <source>
        <dbReference type="ARBA" id="ARBA00023163"/>
    </source>
</evidence>
<dbReference type="SUPFAM" id="SSF46689">
    <property type="entry name" value="Homeodomain-like"/>
    <property type="match status" value="1"/>
</dbReference>
<keyword evidence="5 6" id="KW-0371">Homeobox</keyword>
<keyword evidence="2 7" id="KW-0805">Transcription regulation</keyword>
<dbReference type="PANTHER" id="PTHR24326">
    <property type="entry name" value="HOMEOBOX-LEUCINE ZIPPER PROTEIN"/>
    <property type="match status" value="1"/>
</dbReference>
<evidence type="ECO:0000256" key="2">
    <source>
        <dbReference type="ARBA" id="ARBA00023015"/>
    </source>
</evidence>
<keyword evidence="3 7" id="KW-0804">Transcription</keyword>
<evidence type="ECO:0000259" key="9">
    <source>
        <dbReference type="PROSITE" id="PS50071"/>
    </source>
</evidence>
<dbReference type="Pfam" id="PF00046">
    <property type="entry name" value="Homeodomain"/>
    <property type="match status" value="1"/>
</dbReference>
<evidence type="ECO:0000256" key="7">
    <source>
        <dbReference type="RuleBase" id="RU369038"/>
    </source>
</evidence>
<keyword evidence="5 6" id="KW-0238">DNA-binding</keyword>
<dbReference type="GO" id="GO:0000981">
    <property type="term" value="F:DNA-binding transcription factor activity, RNA polymerase II-specific"/>
    <property type="evidence" value="ECO:0007669"/>
    <property type="project" value="UniProtKB-UniRule"/>
</dbReference>
<proteinExistence type="inferred from homology"/>
<name>A0A4S8JVL3_MUSBA</name>
<accession>A0A4S8JVL3</accession>
<comment type="caution">
    <text evidence="10">The sequence shown here is derived from an EMBL/GenBank/DDBJ whole genome shotgun (WGS) entry which is preliminary data.</text>
</comment>
<feature type="DNA-binding region" description="Homeobox" evidence="5">
    <location>
        <begin position="62"/>
        <end position="121"/>
    </location>
</feature>
<comment type="subcellular location">
    <subcellularLocation>
        <location evidence="1 5 6">Nucleus</location>
    </subcellularLocation>
</comment>
<gene>
    <name evidence="10" type="ORF">C4D60_Mb05t12280</name>
</gene>
<feature type="region of interest" description="Disordered" evidence="8">
    <location>
        <begin position="160"/>
        <end position="185"/>
    </location>
</feature>